<reference evidence="2 3" key="1">
    <citation type="journal article" date="2017" name="Front. Microbiol.">
        <title>New Insights into the Diversity of the Genus Faecalibacterium.</title>
        <authorList>
            <person name="Benevides L."/>
            <person name="Burman S."/>
            <person name="Martin R."/>
            <person name="Robert V."/>
            <person name="Thomas M."/>
            <person name="Miquel S."/>
            <person name="Chain F."/>
            <person name="Sokol H."/>
            <person name="Bermudez-Humaran L.G."/>
            <person name="Morrison M."/>
            <person name="Langella P."/>
            <person name="Azevedo V.A."/>
            <person name="Chatel J.M."/>
            <person name="Soares S."/>
        </authorList>
    </citation>
    <scope>NUCLEOTIDE SEQUENCE [LARGE SCALE GENOMIC DNA]</scope>
    <source>
        <strain evidence="2 3">CNCM I 4542</strain>
    </source>
</reference>
<gene>
    <name evidence="2" type="ORF">CGS50_004150</name>
</gene>
<protein>
    <submittedName>
        <fullName evidence="2">Uncharacterized protein</fullName>
    </submittedName>
</protein>
<sequence length="91" mass="9386">MPTLPGRSHCTACSSQRPPRTTCSGQHPAARPAAYHASAARLPYASIQQTAAPYCTACTLPALKQPAPPAALPRLPDDAAPGLLWGGSLAR</sequence>
<dbReference type="EMBL" id="NMTS02000001">
    <property type="protein sequence ID" value="PLK30810.1"/>
    <property type="molecule type" value="Genomic_DNA"/>
</dbReference>
<name>A0A2J4JSH4_9FIRM</name>
<accession>A0A2J4JSH4</accession>
<evidence type="ECO:0000313" key="3">
    <source>
        <dbReference type="Proteomes" id="UP000221015"/>
    </source>
</evidence>
<comment type="caution">
    <text evidence="2">The sequence shown here is derived from an EMBL/GenBank/DDBJ whole genome shotgun (WGS) entry which is preliminary data.</text>
</comment>
<evidence type="ECO:0000256" key="1">
    <source>
        <dbReference type="SAM" id="MobiDB-lite"/>
    </source>
</evidence>
<dbReference type="AlphaFoldDB" id="A0A2J4JSH4"/>
<dbReference type="Proteomes" id="UP000221015">
    <property type="component" value="Unassembled WGS sequence"/>
</dbReference>
<organism evidence="2 3">
    <name type="scientific">Faecalibacterium prausnitzii</name>
    <dbReference type="NCBI Taxonomy" id="853"/>
    <lineage>
        <taxon>Bacteria</taxon>
        <taxon>Bacillati</taxon>
        <taxon>Bacillota</taxon>
        <taxon>Clostridia</taxon>
        <taxon>Eubacteriales</taxon>
        <taxon>Oscillospiraceae</taxon>
        <taxon>Faecalibacterium</taxon>
    </lineage>
</organism>
<proteinExistence type="predicted"/>
<feature type="compositionally biased region" description="Polar residues" evidence="1">
    <location>
        <begin position="11"/>
        <end position="25"/>
    </location>
</feature>
<feature type="region of interest" description="Disordered" evidence="1">
    <location>
        <begin position="1"/>
        <end position="28"/>
    </location>
</feature>
<evidence type="ECO:0000313" key="2">
    <source>
        <dbReference type="EMBL" id="PLK30810.1"/>
    </source>
</evidence>